<evidence type="ECO:0000259" key="4">
    <source>
        <dbReference type="PROSITE" id="PS50893"/>
    </source>
</evidence>
<dbReference type="EMBL" id="BMNY01000001">
    <property type="protein sequence ID" value="GGM65722.1"/>
    <property type="molecule type" value="Genomic_DNA"/>
</dbReference>
<sequence>MTVPDIELSGVVKNYGKTTALNSISFRIMPGERYSLLGPNGAGKSTTLKLIAGLLEPDMGDVMVGGHRAGSNEAKALIGYLPEDAIPYGVLSVRENIEYMAALRGVSDPEARTEEMLEILSLKQMEKYKVQKLSRGNRQKTAIAMALIHKPRIAILDEPLNYLDIPTQEQVVDFLESLGATFLVSTHIMSIAEKLTDSAIIITHGNIVYSGPLDNIRKSTDETIERAVARMMEDEVHTE</sequence>
<evidence type="ECO:0000313" key="5">
    <source>
        <dbReference type="EMBL" id="GGM65722.1"/>
    </source>
</evidence>
<keyword evidence="1" id="KW-0813">Transport</keyword>
<protein>
    <submittedName>
        <fullName evidence="5">Multidrug ABC transporter ATP-binding protein</fullName>
    </submittedName>
</protein>
<dbReference type="GO" id="GO:0005524">
    <property type="term" value="F:ATP binding"/>
    <property type="evidence" value="ECO:0007669"/>
    <property type="project" value="UniProtKB-KW"/>
</dbReference>
<reference evidence="5" key="2">
    <citation type="submission" date="2022-09" db="EMBL/GenBank/DDBJ databases">
        <authorList>
            <person name="Sun Q."/>
            <person name="Ohkuma M."/>
        </authorList>
    </citation>
    <scope>NUCLEOTIDE SEQUENCE</scope>
    <source>
        <strain evidence="5">JCM 13583</strain>
    </source>
</reference>
<evidence type="ECO:0000256" key="2">
    <source>
        <dbReference type="ARBA" id="ARBA00022741"/>
    </source>
</evidence>
<evidence type="ECO:0000256" key="3">
    <source>
        <dbReference type="ARBA" id="ARBA00022840"/>
    </source>
</evidence>
<dbReference type="AlphaFoldDB" id="A0AA37BPA2"/>
<dbReference type="Proteomes" id="UP000632195">
    <property type="component" value="Unassembled WGS sequence"/>
</dbReference>
<dbReference type="InterPro" id="IPR051782">
    <property type="entry name" value="ABC_Transporter_VariousFunc"/>
</dbReference>
<dbReference type="PROSITE" id="PS50893">
    <property type="entry name" value="ABC_TRANSPORTER_2"/>
    <property type="match status" value="1"/>
</dbReference>
<keyword evidence="2" id="KW-0547">Nucleotide-binding</keyword>
<gene>
    <name evidence="5" type="ORF">GCM10007108_00010</name>
</gene>
<dbReference type="PANTHER" id="PTHR42939">
    <property type="entry name" value="ABC TRANSPORTER ATP-BINDING PROTEIN ALBC-RELATED"/>
    <property type="match status" value="1"/>
</dbReference>
<comment type="caution">
    <text evidence="5">The sequence shown here is derived from an EMBL/GenBank/DDBJ whole genome shotgun (WGS) entry which is preliminary data.</text>
</comment>
<feature type="domain" description="ABC transporter" evidence="4">
    <location>
        <begin position="6"/>
        <end position="229"/>
    </location>
</feature>
<evidence type="ECO:0000256" key="1">
    <source>
        <dbReference type="ARBA" id="ARBA00022448"/>
    </source>
</evidence>
<proteinExistence type="predicted"/>
<dbReference type="CDD" id="cd03230">
    <property type="entry name" value="ABC_DR_subfamily_A"/>
    <property type="match status" value="1"/>
</dbReference>
<dbReference type="InterPro" id="IPR027417">
    <property type="entry name" value="P-loop_NTPase"/>
</dbReference>
<accession>A0AA37BPA2</accession>
<dbReference type="Pfam" id="PF00005">
    <property type="entry name" value="ABC_tran"/>
    <property type="match status" value="1"/>
</dbReference>
<name>A0AA37BPA2_9ARCH</name>
<dbReference type="PANTHER" id="PTHR42939:SF1">
    <property type="entry name" value="ABC TRANSPORTER ATP-BINDING PROTEIN ALBC-RELATED"/>
    <property type="match status" value="1"/>
</dbReference>
<dbReference type="Gene3D" id="3.40.50.300">
    <property type="entry name" value="P-loop containing nucleotide triphosphate hydrolases"/>
    <property type="match status" value="1"/>
</dbReference>
<dbReference type="InterPro" id="IPR003593">
    <property type="entry name" value="AAA+_ATPase"/>
</dbReference>
<dbReference type="SUPFAM" id="SSF52540">
    <property type="entry name" value="P-loop containing nucleoside triphosphate hydrolases"/>
    <property type="match status" value="1"/>
</dbReference>
<dbReference type="GO" id="GO:0016887">
    <property type="term" value="F:ATP hydrolysis activity"/>
    <property type="evidence" value="ECO:0007669"/>
    <property type="project" value="InterPro"/>
</dbReference>
<keyword evidence="6" id="KW-1185">Reference proteome</keyword>
<dbReference type="SMART" id="SM00382">
    <property type="entry name" value="AAA"/>
    <property type="match status" value="1"/>
</dbReference>
<evidence type="ECO:0000313" key="6">
    <source>
        <dbReference type="Proteomes" id="UP000632195"/>
    </source>
</evidence>
<organism evidence="5 6">
    <name type="scientific">Thermogymnomonas acidicola</name>
    <dbReference type="NCBI Taxonomy" id="399579"/>
    <lineage>
        <taxon>Archaea</taxon>
        <taxon>Methanobacteriati</taxon>
        <taxon>Thermoplasmatota</taxon>
        <taxon>Thermoplasmata</taxon>
        <taxon>Thermoplasmatales</taxon>
        <taxon>Thermogymnomonas</taxon>
    </lineage>
</organism>
<keyword evidence="3 5" id="KW-0067">ATP-binding</keyword>
<dbReference type="InterPro" id="IPR003439">
    <property type="entry name" value="ABC_transporter-like_ATP-bd"/>
</dbReference>
<reference evidence="5" key="1">
    <citation type="journal article" date="2014" name="Int. J. Syst. Evol. Microbiol.">
        <title>Complete genome sequence of Corynebacterium casei LMG S-19264T (=DSM 44701T), isolated from a smear-ripened cheese.</title>
        <authorList>
            <consortium name="US DOE Joint Genome Institute (JGI-PGF)"/>
            <person name="Walter F."/>
            <person name="Albersmeier A."/>
            <person name="Kalinowski J."/>
            <person name="Ruckert C."/>
        </authorList>
    </citation>
    <scope>NUCLEOTIDE SEQUENCE</scope>
    <source>
        <strain evidence="5">JCM 13583</strain>
    </source>
</reference>